<dbReference type="InterPro" id="IPR036236">
    <property type="entry name" value="Znf_C2H2_sf"/>
</dbReference>
<dbReference type="Gene3D" id="3.30.160.60">
    <property type="entry name" value="Classic Zinc Finger"/>
    <property type="match status" value="5"/>
</dbReference>
<name>A0A6J1X9K3_GALME</name>
<feature type="compositionally biased region" description="Basic and acidic residues" evidence="6">
    <location>
        <begin position="782"/>
        <end position="808"/>
    </location>
</feature>
<evidence type="ECO:0000256" key="3">
    <source>
        <dbReference type="ARBA" id="ARBA00022771"/>
    </source>
</evidence>
<dbReference type="PANTHER" id="PTHR24379">
    <property type="entry name" value="KRAB AND ZINC FINGER DOMAIN-CONTAINING"/>
    <property type="match status" value="1"/>
</dbReference>
<dbReference type="AlphaFoldDB" id="A0A6J1X9K3"/>
<dbReference type="PROSITE" id="PS00028">
    <property type="entry name" value="ZINC_FINGER_C2H2_1"/>
    <property type="match status" value="6"/>
</dbReference>
<keyword evidence="1" id="KW-0479">Metal-binding</keyword>
<feature type="region of interest" description="Disordered" evidence="6">
    <location>
        <begin position="581"/>
        <end position="605"/>
    </location>
</feature>
<dbReference type="GO" id="GO:0003677">
    <property type="term" value="F:DNA binding"/>
    <property type="evidence" value="ECO:0007669"/>
    <property type="project" value="UniProtKB-KW"/>
</dbReference>
<dbReference type="GeneID" id="113523365"/>
<evidence type="ECO:0000256" key="1">
    <source>
        <dbReference type="ARBA" id="ARBA00022723"/>
    </source>
</evidence>
<keyword evidence="4" id="KW-0862">Zinc</keyword>
<feature type="domain" description="C2H2-type" evidence="7">
    <location>
        <begin position="725"/>
        <end position="752"/>
    </location>
</feature>
<evidence type="ECO:0000256" key="2">
    <source>
        <dbReference type="ARBA" id="ARBA00022737"/>
    </source>
</evidence>
<dbReference type="SMART" id="SM00355">
    <property type="entry name" value="ZnF_C2H2"/>
    <property type="match status" value="7"/>
</dbReference>
<feature type="compositionally biased region" description="Basic and acidic residues" evidence="6">
    <location>
        <begin position="590"/>
        <end position="605"/>
    </location>
</feature>
<dbReference type="RefSeq" id="XP_026765109.2">
    <property type="nucleotide sequence ID" value="XM_026909308.3"/>
</dbReference>
<feature type="domain" description="C2H2-type" evidence="7">
    <location>
        <begin position="613"/>
        <end position="640"/>
    </location>
</feature>
<reference evidence="9" key="1">
    <citation type="submission" date="2025-08" db="UniProtKB">
        <authorList>
            <consortium name="RefSeq"/>
        </authorList>
    </citation>
    <scope>IDENTIFICATION</scope>
    <source>
        <tissue evidence="9">Whole larvae</tissue>
    </source>
</reference>
<feature type="region of interest" description="Disordered" evidence="6">
    <location>
        <begin position="178"/>
        <end position="228"/>
    </location>
</feature>
<proteinExistence type="predicted"/>
<evidence type="ECO:0000313" key="9">
    <source>
        <dbReference type="RefSeq" id="XP_026765109.2"/>
    </source>
</evidence>
<evidence type="ECO:0000259" key="7">
    <source>
        <dbReference type="PROSITE" id="PS50157"/>
    </source>
</evidence>
<evidence type="ECO:0000313" key="8">
    <source>
        <dbReference type="Proteomes" id="UP001652740"/>
    </source>
</evidence>
<dbReference type="GO" id="GO:0005634">
    <property type="term" value="C:nucleus"/>
    <property type="evidence" value="ECO:0007669"/>
    <property type="project" value="UniProtKB-SubCell"/>
</dbReference>
<gene>
    <name evidence="9" type="primary">LOC113523365</name>
</gene>
<dbReference type="InterPro" id="IPR013087">
    <property type="entry name" value="Znf_C2H2_type"/>
</dbReference>
<organism evidence="8 9">
    <name type="scientific">Galleria mellonella</name>
    <name type="common">Greater wax moth</name>
    <dbReference type="NCBI Taxonomy" id="7137"/>
    <lineage>
        <taxon>Eukaryota</taxon>
        <taxon>Metazoa</taxon>
        <taxon>Ecdysozoa</taxon>
        <taxon>Arthropoda</taxon>
        <taxon>Hexapoda</taxon>
        <taxon>Insecta</taxon>
        <taxon>Pterygota</taxon>
        <taxon>Neoptera</taxon>
        <taxon>Endopterygota</taxon>
        <taxon>Lepidoptera</taxon>
        <taxon>Glossata</taxon>
        <taxon>Ditrysia</taxon>
        <taxon>Pyraloidea</taxon>
        <taxon>Pyralidae</taxon>
        <taxon>Galleriinae</taxon>
        <taxon>Galleria</taxon>
    </lineage>
</organism>
<feature type="region of interest" description="Disordered" evidence="6">
    <location>
        <begin position="844"/>
        <end position="863"/>
    </location>
</feature>
<feature type="domain" description="C2H2-type" evidence="7">
    <location>
        <begin position="697"/>
        <end position="724"/>
    </location>
</feature>
<feature type="domain" description="C2H2-type" evidence="7">
    <location>
        <begin position="640"/>
        <end position="667"/>
    </location>
</feature>
<sequence length="1028" mass="117158">MRYVDSQLVDKMDEAVTHYINSHQPSESVHVDANGLSLNVQDDGGGRVVTVMHSQTLPSSQMCSRQVSVGEQVGDGPWGEELLDTDGRLAALVAHLAQHSKVSHYQTSHHKVPSVRDMDASVILDAPIRLFNGQTLDQQGDSIVVDVPQLPPLPPLQEMKRCPETDWFNNKTKNMLKDDNTMLTDSDGPVLEMAGASPAQHKQQNKKSLPHKKRISRKLKRNNGSSTPQQDIVLINCSEEVQQEEILPDNFVSAVQHQEHLPEDTHHITHEMRPIFICQLCGEFYGEDQLKFFQHLKQHYEPHTTIIIENPVPDMGIDKMTNTCIVDNVATLPDSIVELSLEDTVPKTMYQPMDKHILYTSSDKTLNYSSNKLQYSMASMDKEPPVHPSEADKSDLYETLDKLEMYRLKSHKSYKKQKPNDAHIKETNTSAKLDDMGEFSEPEDLMEGIHVAVEEGGDHYEHILPHLTVDNGHVHQDHVRHWYMRGANESQGAESPPSGATSPRAAPAYSATPAPAAPAAPAAPPAGRDTHYSPDAQPHHHHDHHDHHEPHEHHHFKDEILKRILEAESPALNTNYANHMLPNYEVQNPPEHRSEDVKPTEQAKTVDKKTKTFSCVECGRVFHHKNSLMYHMLSHSDKQQACRECGKTFYTPGALKVHKRVHNDDRPYKCEDCGRSFRQWSVLKYHKMSIHSTQKLFKCEFCEKEFARKYSLNLHRRIHTGERNYKCDYCNKTFRASHYRLSHMRTHTGDKPYKCSQCGKCFRVTGDLRRHFVIHEKMRNRIEEHKNKKEAKDAKDKKATANKVDVKVEPPNTSEGDNKQVPKTVKKVAVASTTRGPILRNVDKKTRTKKNQGKKDGAPNVTIGHRLENGQYKMDGEYSNMGVFDVRHADEEYHKFKEVYNENEALTNYKAKEQYSGQVVNYKDAVGMSETRDFAVLRPMFKNDHESVSDKQVYARSENTDGKMQVFTHVEKSKDYNGPIVSNSVSLGDMRHLDRETARDTRNDSLHGETIENGFLERLAGLYNIPAI</sequence>
<accession>A0A6J1X9K3</accession>
<evidence type="ECO:0000256" key="5">
    <source>
        <dbReference type="PROSITE-ProRule" id="PRU00042"/>
    </source>
</evidence>
<dbReference type="KEGG" id="gmw:113523365"/>
<feature type="compositionally biased region" description="Low complexity" evidence="6">
    <location>
        <begin position="500"/>
        <end position="514"/>
    </location>
</feature>
<feature type="compositionally biased region" description="Basic and acidic residues" evidence="6">
    <location>
        <begin position="546"/>
        <end position="556"/>
    </location>
</feature>
<feature type="compositionally biased region" description="Pro residues" evidence="6">
    <location>
        <begin position="515"/>
        <end position="524"/>
    </location>
</feature>
<feature type="domain" description="C2H2-type" evidence="7">
    <location>
        <begin position="668"/>
        <end position="696"/>
    </location>
</feature>
<keyword evidence="2" id="KW-0677">Repeat</keyword>
<dbReference type="Proteomes" id="UP001652740">
    <property type="component" value="Unplaced"/>
</dbReference>
<keyword evidence="8" id="KW-1185">Reference proteome</keyword>
<feature type="region of interest" description="Disordered" evidence="6">
    <location>
        <begin position="488"/>
        <end position="556"/>
    </location>
</feature>
<dbReference type="PANTHER" id="PTHR24379:SF127">
    <property type="entry name" value="BLOODY FINGERS-RELATED"/>
    <property type="match status" value="1"/>
</dbReference>
<evidence type="ECO:0000256" key="4">
    <source>
        <dbReference type="ARBA" id="ARBA00022833"/>
    </source>
</evidence>
<dbReference type="Pfam" id="PF00096">
    <property type="entry name" value="zf-C2H2"/>
    <property type="match status" value="6"/>
</dbReference>
<protein>
    <submittedName>
        <fullName evidence="9">Uncharacterized protein LOC113523365 isoform X1</fullName>
    </submittedName>
</protein>
<dbReference type="GO" id="GO:0008270">
    <property type="term" value="F:zinc ion binding"/>
    <property type="evidence" value="ECO:0007669"/>
    <property type="project" value="UniProtKB-KW"/>
</dbReference>
<feature type="domain" description="C2H2-type" evidence="7">
    <location>
        <begin position="753"/>
        <end position="780"/>
    </location>
</feature>
<feature type="region of interest" description="Disordered" evidence="6">
    <location>
        <begin position="782"/>
        <end position="819"/>
    </location>
</feature>
<feature type="compositionally biased region" description="Basic residues" evidence="6">
    <location>
        <begin position="203"/>
        <end position="221"/>
    </location>
</feature>
<evidence type="ECO:0000256" key="6">
    <source>
        <dbReference type="SAM" id="MobiDB-lite"/>
    </source>
</evidence>
<keyword evidence="3 5" id="KW-0863">Zinc-finger</keyword>
<dbReference type="SUPFAM" id="SSF57667">
    <property type="entry name" value="beta-beta-alpha zinc fingers"/>
    <property type="match status" value="3"/>
</dbReference>
<dbReference type="PROSITE" id="PS50157">
    <property type="entry name" value="ZINC_FINGER_C2H2_2"/>
    <property type="match status" value="6"/>
</dbReference>
<dbReference type="InParanoid" id="A0A6J1X9K3"/>